<feature type="compositionally biased region" description="Acidic residues" evidence="1">
    <location>
        <begin position="400"/>
        <end position="419"/>
    </location>
</feature>
<dbReference type="SUPFAM" id="SSF50494">
    <property type="entry name" value="Trypsin-like serine proteases"/>
    <property type="match status" value="1"/>
</dbReference>
<dbReference type="InterPro" id="IPR009003">
    <property type="entry name" value="Peptidase_S1_PA"/>
</dbReference>
<feature type="region of interest" description="Disordered" evidence="1">
    <location>
        <begin position="381"/>
        <end position="421"/>
    </location>
</feature>
<evidence type="ECO:0000259" key="3">
    <source>
        <dbReference type="SMART" id="SM00228"/>
    </source>
</evidence>
<organism evidence="4 5">
    <name type="scientific">Novipirellula caenicola</name>
    <dbReference type="NCBI Taxonomy" id="1536901"/>
    <lineage>
        <taxon>Bacteria</taxon>
        <taxon>Pseudomonadati</taxon>
        <taxon>Planctomycetota</taxon>
        <taxon>Planctomycetia</taxon>
        <taxon>Pirellulales</taxon>
        <taxon>Pirellulaceae</taxon>
        <taxon>Novipirellula</taxon>
    </lineage>
</organism>
<dbReference type="InterPro" id="IPR001940">
    <property type="entry name" value="Peptidase_S1C"/>
</dbReference>
<dbReference type="SMART" id="SM00228">
    <property type="entry name" value="PDZ"/>
    <property type="match status" value="1"/>
</dbReference>
<keyword evidence="2" id="KW-0472">Membrane</keyword>
<evidence type="ECO:0000256" key="1">
    <source>
        <dbReference type="SAM" id="MobiDB-lite"/>
    </source>
</evidence>
<keyword evidence="2" id="KW-1133">Transmembrane helix</keyword>
<evidence type="ECO:0000313" key="5">
    <source>
        <dbReference type="Proteomes" id="UP001416858"/>
    </source>
</evidence>
<keyword evidence="2" id="KW-0812">Transmembrane</keyword>
<accession>A0ABP9W1W2</accession>
<dbReference type="PANTHER" id="PTHR43019">
    <property type="entry name" value="SERINE ENDOPROTEASE DEGS"/>
    <property type="match status" value="1"/>
</dbReference>
<reference evidence="4 5" key="1">
    <citation type="submission" date="2024-02" db="EMBL/GenBank/DDBJ databases">
        <title>Rhodopirellula caenicola NBRC 110016.</title>
        <authorList>
            <person name="Ichikawa N."/>
            <person name="Katano-Makiyama Y."/>
            <person name="Hidaka K."/>
        </authorList>
    </citation>
    <scope>NUCLEOTIDE SEQUENCE [LARGE SCALE GENOMIC DNA]</scope>
    <source>
        <strain evidence="4 5">NBRC 110016</strain>
    </source>
</reference>
<feature type="region of interest" description="Disordered" evidence="1">
    <location>
        <begin position="630"/>
        <end position="656"/>
    </location>
</feature>
<gene>
    <name evidence="4" type="ORF">Rcae01_06509</name>
</gene>
<dbReference type="PRINTS" id="PR00834">
    <property type="entry name" value="PROTEASES2C"/>
</dbReference>
<dbReference type="EMBL" id="BAABRO010000032">
    <property type="protein sequence ID" value="GAA5510996.1"/>
    <property type="molecule type" value="Genomic_DNA"/>
</dbReference>
<evidence type="ECO:0000256" key="2">
    <source>
        <dbReference type="SAM" id="Phobius"/>
    </source>
</evidence>
<dbReference type="PANTHER" id="PTHR43019:SF62">
    <property type="entry name" value="SERINE ENDOPROTEASE DEGS"/>
    <property type="match status" value="1"/>
</dbReference>
<protein>
    <recommendedName>
        <fullName evidence="3">PDZ domain-containing protein</fullName>
    </recommendedName>
</protein>
<comment type="caution">
    <text evidence="4">The sequence shown here is derived from an EMBL/GenBank/DDBJ whole genome shotgun (WGS) entry which is preliminary data.</text>
</comment>
<feature type="transmembrane region" description="Helical" evidence="2">
    <location>
        <begin position="41"/>
        <end position="64"/>
    </location>
</feature>
<dbReference type="Pfam" id="PF13365">
    <property type="entry name" value="Trypsin_2"/>
    <property type="match status" value="1"/>
</dbReference>
<name>A0ABP9W1W2_9BACT</name>
<dbReference type="InterPro" id="IPR001478">
    <property type="entry name" value="PDZ"/>
</dbReference>
<dbReference type="SUPFAM" id="SSF50156">
    <property type="entry name" value="PDZ domain-like"/>
    <property type="match status" value="1"/>
</dbReference>
<dbReference type="InterPro" id="IPR036034">
    <property type="entry name" value="PDZ_sf"/>
</dbReference>
<evidence type="ECO:0000313" key="4">
    <source>
        <dbReference type="EMBL" id="GAA5510996.1"/>
    </source>
</evidence>
<dbReference type="Gene3D" id="2.30.42.10">
    <property type="match status" value="1"/>
</dbReference>
<keyword evidence="5" id="KW-1185">Reference proteome</keyword>
<feature type="compositionally biased region" description="Basic and acidic residues" evidence="1">
    <location>
        <begin position="633"/>
        <end position="644"/>
    </location>
</feature>
<dbReference type="Proteomes" id="UP001416858">
    <property type="component" value="Unassembled WGS sequence"/>
</dbReference>
<proteinExistence type="predicted"/>
<sequence>MLEAADASEIQIVEMGEDSIVSKARMTKHSAIPQQHRIDTVAMMIAAMTIIFMAMAASGSTWAAEGPLKLSPLLAEAEQDRIEAIERAMPSTVCVFVPGGGGGGSGVLISPDGYALTNFHVSSPAGNYMRCGLSDGNIYDAVIVGIDPVGDLALIRLLGRDDFPYATLADSQKANAGDWCMVIGNPFLLASNLQPTVTWGILSGVNRYQYPSGTLLEYADCLQTDASINPGNSGGPLYNADGELLGIVGRASFEKRGRVNVGVGYAISINQAKNFLGYLHSGRIVDHATLGATVATDPDGSVRVSNILESSDAYRRGLRYSAEIIEIDGRVVHTANDVQNVIATLPSGWRVKVVYRYEGNTVETLVRLMSVHGQDELLEKMAGAMPPPPPRETPKKNQDEDKDEQEEDSESDAVPDAEGDVPAAVLAVYEERRGFANYFANQQKQKEFIDSLRNQFPSGDAGQTRTWSIQGKTSKGEKVFIYVSDDRLSMVVGETPIEPETKSDLYESVEARSFAGAIPALDAWRRMLDKGPKKFGETIYWGTMPLAGERPLRDCVVGSDGEFEIRWLSHPDHNQVECIEVFADRDEDPAELWIHRDSDKADAKPVSLEVRYGVDSIFEMTIDSWDILDNNAADDKNEDNKDAGKPAPQDQAEQQG</sequence>
<feature type="domain" description="PDZ" evidence="3">
    <location>
        <begin position="288"/>
        <end position="359"/>
    </location>
</feature>
<dbReference type="Gene3D" id="2.40.10.120">
    <property type="match status" value="1"/>
</dbReference>